<dbReference type="PANTHER" id="PTHR30576:SF0">
    <property type="entry name" value="UNDECAPRENYL-PHOSPHATE N-ACETYLGALACTOSAMINYL 1-PHOSPHATE TRANSFERASE-RELATED"/>
    <property type="match status" value="1"/>
</dbReference>
<sequence>KPINRVLLIGYNRTAEELVNHIEKNAQLGYEIKFWMKEGLQDKEFEHLSQIILANNVNLIVVPAHIKKNAKAAKLIYHQLILDIEILDLAGLYERIFLKVPIAELEEVWFLENLAKNHSIYDFFKRPLEVLISLLLLTFFLPFGAIISLLTALTSKGPIILRQTRVGKAGEIFTLYKFRSMIADAEKHGPEWSTPQDKRSTPLGALLRRTHLDEIPQLINVLKGDLSLIGPRPERPEFVKNLKQGIAFYELRHLARPGITGWAQIHYRYGASVEDAYEKLQYEIYYLKNRSFVLDFIIAIKTLRLFFVSLK</sequence>
<keyword evidence="4 7" id="KW-0812">Transmembrane</keyword>
<accession>A0A1G1ZQT5</accession>
<evidence type="ECO:0000256" key="3">
    <source>
        <dbReference type="ARBA" id="ARBA00022679"/>
    </source>
</evidence>
<name>A0A1G1ZQT5_9BACT</name>
<keyword evidence="3" id="KW-0808">Transferase</keyword>
<evidence type="ECO:0000256" key="4">
    <source>
        <dbReference type="ARBA" id="ARBA00022692"/>
    </source>
</evidence>
<feature type="domain" description="Bacterial sugar transferase" evidence="8">
    <location>
        <begin position="125"/>
        <end position="306"/>
    </location>
</feature>
<organism evidence="9 10">
    <name type="scientific">Candidatus Harrisonbacteria bacterium RIFCSPLOWO2_02_FULL_41_13b</name>
    <dbReference type="NCBI Taxonomy" id="1798409"/>
    <lineage>
        <taxon>Bacteria</taxon>
        <taxon>Candidatus Harrisoniibacteriota</taxon>
    </lineage>
</organism>
<dbReference type="STRING" id="1798409.A3I24_02620"/>
<evidence type="ECO:0000256" key="7">
    <source>
        <dbReference type="SAM" id="Phobius"/>
    </source>
</evidence>
<dbReference type="GO" id="GO:0016020">
    <property type="term" value="C:membrane"/>
    <property type="evidence" value="ECO:0007669"/>
    <property type="project" value="UniProtKB-SubCell"/>
</dbReference>
<gene>
    <name evidence="9" type="ORF">A3I24_02620</name>
</gene>
<dbReference type="PANTHER" id="PTHR30576">
    <property type="entry name" value="COLANIC BIOSYNTHESIS UDP-GLUCOSE LIPID CARRIER TRANSFERASE"/>
    <property type="match status" value="1"/>
</dbReference>
<comment type="similarity">
    <text evidence="2">Belongs to the bacterial sugar transferase family.</text>
</comment>
<dbReference type="GO" id="GO:0016780">
    <property type="term" value="F:phosphotransferase activity, for other substituted phosphate groups"/>
    <property type="evidence" value="ECO:0007669"/>
    <property type="project" value="TreeGrafter"/>
</dbReference>
<reference evidence="9 10" key="1">
    <citation type="journal article" date="2016" name="Nat. Commun.">
        <title>Thousands of microbial genomes shed light on interconnected biogeochemical processes in an aquifer system.</title>
        <authorList>
            <person name="Anantharaman K."/>
            <person name="Brown C.T."/>
            <person name="Hug L.A."/>
            <person name="Sharon I."/>
            <person name="Castelle C.J."/>
            <person name="Probst A.J."/>
            <person name="Thomas B.C."/>
            <person name="Singh A."/>
            <person name="Wilkins M.J."/>
            <person name="Karaoz U."/>
            <person name="Brodie E.L."/>
            <person name="Williams K.H."/>
            <person name="Hubbard S.S."/>
            <person name="Banfield J.F."/>
        </authorList>
    </citation>
    <scope>NUCLEOTIDE SEQUENCE [LARGE SCALE GENOMIC DNA]</scope>
</reference>
<comment type="caution">
    <text evidence="9">The sequence shown here is derived from an EMBL/GenBank/DDBJ whole genome shotgun (WGS) entry which is preliminary data.</text>
</comment>
<evidence type="ECO:0000256" key="2">
    <source>
        <dbReference type="ARBA" id="ARBA00006464"/>
    </source>
</evidence>
<dbReference type="Pfam" id="PF02397">
    <property type="entry name" value="Bac_transf"/>
    <property type="match status" value="1"/>
</dbReference>
<dbReference type="AlphaFoldDB" id="A0A1G1ZQT5"/>
<feature type="non-terminal residue" evidence="9">
    <location>
        <position position="1"/>
    </location>
</feature>
<dbReference type="NCBIfam" id="TIGR03025">
    <property type="entry name" value="EPS_sugtrans"/>
    <property type="match status" value="1"/>
</dbReference>
<feature type="transmembrane region" description="Helical" evidence="7">
    <location>
        <begin position="130"/>
        <end position="153"/>
    </location>
</feature>
<protein>
    <recommendedName>
        <fullName evidence="8">Bacterial sugar transferase domain-containing protein</fullName>
    </recommendedName>
</protein>
<dbReference type="InterPro" id="IPR003362">
    <property type="entry name" value="Bact_transf"/>
</dbReference>
<evidence type="ECO:0000256" key="1">
    <source>
        <dbReference type="ARBA" id="ARBA00004141"/>
    </source>
</evidence>
<dbReference type="Proteomes" id="UP000177690">
    <property type="component" value="Unassembled WGS sequence"/>
</dbReference>
<dbReference type="EMBL" id="MHJL01000030">
    <property type="protein sequence ID" value="OGY67053.1"/>
    <property type="molecule type" value="Genomic_DNA"/>
</dbReference>
<dbReference type="InterPro" id="IPR017475">
    <property type="entry name" value="EPS_sugar_tfrase"/>
</dbReference>
<proteinExistence type="inferred from homology"/>
<evidence type="ECO:0000313" key="10">
    <source>
        <dbReference type="Proteomes" id="UP000177690"/>
    </source>
</evidence>
<evidence type="ECO:0000256" key="6">
    <source>
        <dbReference type="ARBA" id="ARBA00023136"/>
    </source>
</evidence>
<evidence type="ECO:0000259" key="8">
    <source>
        <dbReference type="Pfam" id="PF02397"/>
    </source>
</evidence>
<evidence type="ECO:0000313" key="9">
    <source>
        <dbReference type="EMBL" id="OGY67053.1"/>
    </source>
</evidence>
<comment type="subcellular location">
    <subcellularLocation>
        <location evidence="1">Membrane</location>
        <topology evidence="1">Multi-pass membrane protein</topology>
    </subcellularLocation>
</comment>
<keyword evidence="5 7" id="KW-1133">Transmembrane helix</keyword>
<evidence type="ECO:0000256" key="5">
    <source>
        <dbReference type="ARBA" id="ARBA00022989"/>
    </source>
</evidence>
<keyword evidence="6 7" id="KW-0472">Membrane</keyword>